<evidence type="ECO:0000256" key="8">
    <source>
        <dbReference type="ARBA" id="ARBA00051875"/>
    </source>
</evidence>
<dbReference type="GO" id="GO:0046872">
    <property type="term" value="F:metal ion binding"/>
    <property type="evidence" value="ECO:0007669"/>
    <property type="project" value="UniProtKB-KW"/>
</dbReference>
<dbReference type="GO" id="GO:0036220">
    <property type="term" value="F:ITP diphosphatase activity"/>
    <property type="evidence" value="ECO:0007669"/>
    <property type="project" value="UniProtKB-UniRule"/>
</dbReference>
<comment type="caution">
    <text evidence="10">Lacks conserved residue(s) required for the propagation of feature annotation.</text>
</comment>
<dbReference type="InterPro" id="IPR029001">
    <property type="entry name" value="ITPase-like_fam"/>
</dbReference>
<dbReference type="GO" id="GO:0017111">
    <property type="term" value="F:ribonucleoside triphosphate phosphatase activity"/>
    <property type="evidence" value="ECO:0007669"/>
    <property type="project" value="InterPro"/>
</dbReference>
<dbReference type="InterPro" id="IPR020922">
    <property type="entry name" value="dITP/XTP_pyrophosphatase"/>
</dbReference>
<dbReference type="SUPFAM" id="SSF52972">
    <property type="entry name" value="ITPase-like"/>
    <property type="match status" value="1"/>
</dbReference>
<dbReference type="Pfam" id="PF01725">
    <property type="entry name" value="Ham1p_like"/>
    <property type="match status" value="1"/>
</dbReference>
<evidence type="ECO:0000313" key="12">
    <source>
        <dbReference type="EMBL" id="AGL01610.1"/>
    </source>
</evidence>
<organism evidence="12 13">
    <name type="scientific">Desulfoscipio gibsoniae DSM 7213</name>
    <dbReference type="NCBI Taxonomy" id="767817"/>
    <lineage>
        <taxon>Bacteria</taxon>
        <taxon>Bacillati</taxon>
        <taxon>Bacillota</taxon>
        <taxon>Clostridia</taxon>
        <taxon>Eubacteriales</taxon>
        <taxon>Desulfallaceae</taxon>
        <taxon>Desulfoscipio</taxon>
    </lineage>
</organism>
<evidence type="ECO:0000256" key="4">
    <source>
        <dbReference type="ARBA" id="ARBA00022741"/>
    </source>
</evidence>
<reference evidence="12 13" key="1">
    <citation type="submission" date="2012-01" db="EMBL/GenBank/DDBJ databases">
        <title>Complete sequence of Desulfotomaculum gibsoniae DSM 7213.</title>
        <authorList>
            <consortium name="US DOE Joint Genome Institute"/>
            <person name="Lucas S."/>
            <person name="Han J."/>
            <person name="Lapidus A."/>
            <person name="Cheng J.-F."/>
            <person name="Goodwin L."/>
            <person name="Pitluck S."/>
            <person name="Peters L."/>
            <person name="Ovchinnikova G."/>
            <person name="Teshima H."/>
            <person name="Detter J.C."/>
            <person name="Han C."/>
            <person name="Tapia R."/>
            <person name="Land M."/>
            <person name="Hauser L."/>
            <person name="Kyrpides N."/>
            <person name="Ivanova N."/>
            <person name="Pagani I."/>
            <person name="Parshina S."/>
            <person name="Plugge C."/>
            <person name="Muyzer G."/>
            <person name="Kuever J."/>
            <person name="Ivanova A."/>
            <person name="Nazina T."/>
            <person name="Klenk H.-P."/>
            <person name="Brambilla E."/>
            <person name="Spring S."/>
            <person name="Stams A.F."/>
            <person name="Woyke T."/>
        </authorList>
    </citation>
    <scope>NUCLEOTIDE SEQUENCE [LARGE SCALE GENOMIC DNA]</scope>
    <source>
        <strain evidence="12 13">DSM 7213</strain>
    </source>
</reference>
<evidence type="ECO:0000256" key="7">
    <source>
        <dbReference type="ARBA" id="ARBA00023080"/>
    </source>
</evidence>
<dbReference type="EC" id="3.6.1.66" evidence="10"/>
<sequence length="221" mass="23841">MDGNTSNYQDIIVSLRKFKSDPIILATRNEGKVRELQQLLLGTDFKVESLACYPDVPEVVEDGDTFKANAVKKAREVAVALGRTTLADDSGLVVDYLDGAPGVHSARFAGPGHDDAANNRKLLQLLNDVPQQKRTARFCCVVAVATPDGQVATTQGSCEGIIIDEPRGENGFGYDPLFLVPQYGKTFAELDSAIKNAISHRGRALQKVRDILKAAANDGNI</sequence>
<dbReference type="HOGENOM" id="CLU_082080_0_2_9"/>
<keyword evidence="4 10" id="KW-0547">Nucleotide-binding</keyword>
<evidence type="ECO:0000256" key="3">
    <source>
        <dbReference type="ARBA" id="ARBA00022723"/>
    </source>
</evidence>
<name>R4KM61_9FIRM</name>
<keyword evidence="13" id="KW-1185">Reference proteome</keyword>
<dbReference type="KEGG" id="dgi:Desgi_2181"/>
<evidence type="ECO:0000313" key="13">
    <source>
        <dbReference type="Proteomes" id="UP000013520"/>
    </source>
</evidence>
<dbReference type="FunFam" id="3.90.950.10:FF:000001">
    <property type="entry name" value="dITP/XTP pyrophosphatase"/>
    <property type="match status" value="1"/>
</dbReference>
<keyword evidence="3 10" id="KW-0479">Metal-binding</keyword>
<evidence type="ECO:0000256" key="9">
    <source>
        <dbReference type="ARBA" id="ARBA00052017"/>
    </source>
</evidence>
<dbReference type="eggNOG" id="COG0127">
    <property type="taxonomic scope" value="Bacteria"/>
</dbReference>
<evidence type="ECO:0000256" key="6">
    <source>
        <dbReference type="ARBA" id="ARBA00022842"/>
    </source>
</evidence>
<feature type="binding site" evidence="10">
    <location>
        <begin position="27"/>
        <end position="32"/>
    </location>
    <ligand>
        <name>substrate</name>
    </ligand>
</feature>
<dbReference type="STRING" id="767817.Desgi_2181"/>
<accession>R4KM61</accession>
<feature type="binding site" evidence="10">
    <location>
        <begin position="200"/>
        <end position="201"/>
    </location>
    <ligand>
        <name>substrate</name>
    </ligand>
</feature>
<dbReference type="GO" id="GO:0035870">
    <property type="term" value="F:dITP diphosphatase activity"/>
    <property type="evidence" value="ECO:0007669"/>
    <property type="project" value="UniProtKB-UniRule"/>
</dbReference>
<dbReference type="AlphaFoldDB" id="R4KM61"/>
<comment type="function">
    <text evidence="10">Pyrophosphatase that catalyzes the hydrolysis of nucleoside triphosphates to their monophosphate derivatives, with a high preference for the non-canonical purine nucleotides XTP (xanthosine triphosphate), dITP (deoxyinosine triphosphate) and ITP. Seems to function as a house-cleaning enzyme that removes non-canonical purine nucleotides from the nucleotide pool, thus preventing their incorporation into DNA/RNA and avoiding chromosomal lesions.</text>
</comment>
<keyword evidence="6 10" id="KW-0460">Magnesium</keyword>
<dbReference type="InterPro" id="IPR002637">
    <property type="entry name" value="RdgB/HAM1"/>
</dbReference>
<dbReference type="EMBL" id="CP003273">
    <property type="protein sequence ID" value="AGL01610.1"/>
    <property type="molecule type" value="Genomic_DNA"/>
</dbReference>
<comment type="subunit">
    <text evidence="2 10">Homodimer.</text>
</comment>
<dbReference type="PANTHER" id="PTHR11067">
    <property type="entry name" value="INOSINE TRIPHOSPHATE PYROPHOSPHATASE/HAM1 PROTEIN"/>
    <property type="match status" value="1"/>
</dbReference>
<dbReference type="PANTHER" id="PTHR11067:SF9">
    <property type="entry name" value="INOSINE TRIPHOSPHATE PYROPHOSPHATASE"/>
    <property type="match status" value="1"/>
</dbReference>
<dbReference type="GO" id="GO:0009117">
    <property type="term" value="P:nucleotide metabolic process"/>
    <property type="evidence" value="ECO:0007669"/>
    <property type="project" value="UniProtKB-KW"/>
</dbReference>
<dbReference type="GO" id="GO:0005829">
    <property type="term" value="C:cytosol"/>
    <property type="evidence" value="ECO:0007669"/>
    <property type="project" value="TreeGrafter"/>
</dbReference>
<proteinExistence type="inferred from homology"/>
<evidence type="ECO:0000256" key="2">
    <source>
        <dbReference type="ARBA" id="ARBA00011738"/>
    </source>
</evidence>
<dbReference type="HAMAP" id="MF_01405">
    <property type="entry name" value="Non_canon_purine_NTPase"/>
    <property type="match status" value="1"/>
</dbReference>
<gene>
    <name evidence="12" type="ORF">Desgi_2181</name>
</gene>
<feature type="active site" description="Proton acceptor" evidence="10">
    <location>
        <position position="89"/>
    </location>
</feature>
<feature type="binding site" evidence="10">
    <location>
        <position position="89"/>
    </location>
    <ligand>
        <name>Mg(2+)</name>
        <dbReference type="ChEBI" id="CHEBI:18420"/>
    </ligand>
</feature>
<dbReference type="GO" id="GO:0000166">
    <property type="term" value="F:nucleotide binding"/>
    <property type="evidence" value="ECO:0007669"/>
    <property type="project" value="UniProtKB-KW"/>
</dbReference>
<comment type="catalytic activity">
    <reaction evidence="10">
        <text>ITP + H2O = IMP + diphosphate + H(+)</text>
        <dbReference type="Rhea" id="RHEA:29399"/>
        <dbReference type="ChEBI" id="CHEBI:15377"/>
        <dbReference type="ChEBI" id="CHEBI:15378"/>
        <dbReference type="ChEBI" id="CHEBI:33019"/>
        <dbReference type="ChEBI" id="CHEBI:58053"/>
        <dbReference type="ChEBI" id="CHEBI:61402"/>
        <dbReference type="EC" id="3.6.1.66"/>
    </reaction>
</comment>
<comment type="catalytic activity">
    <reaction evidence="8 10">
        <text>dITP + H2O = dIMP + diphosphate + H(+)</text>
        <dbReference type="Rhea" id="RHEA:28342"/>
        <dbReference type="ChEBI" id="CHEBI:15377"/>
        <dbReference type="ChEBI" id="CHEBI:15378"/>
        <dbReference type="ChEBI" id="CHEBI:33019"/>
        <dbReference type="ChEBI" id="CHEBI:61194"/>
        <dbReference type="ChEBI" id="CHEBI:61382"/>
        <dbReference type="EC" id="3.6.1.66"/>
    </reaction>
</comment>
<dbReference type="GO" id="GO:0036222">
    <property type="term" value="F:XTP diphosphatase activity"/>
    <property type="evidence" value="ECO:0007669"/>
    <property type="project" value="UniProtKB-UniRule"/>
</dbReference>
<dbReference type="Gene3D" id="3.90.950.10">
    <property type="match status" value="1"/>
</dbReference>
<protein>
    <recommendedName>
        <fullName evidence="10">dITP/XTP pyrophosphatase</fullName>
        <ecNumber evidence="10">3.6.1.66</ecNumber>
    </recommendedName>
    <alternativeName>
        <fullName evidence="10">Non-canonical purine NTP pyrophosphatase</fullName>
    </alternativeName>
    <alternativeName>
        <fullName evidence="10">Non-standard purine NTP pyrophosphatase</fullName>
    </alternativeName>
    <alternativeName>
        <fullName evidence="10">Nucleoside-triphosphate diphosphatase</fullName>
    </alternativeName>
    <alternativeName>
        <fullName evidence="10">Nucleoside-triphosphate pyrophosphatase</fullName>
        <shortName evidence="10">NTPase</shortName>
    </alternativeName>
</protein>
<dbReference type="GO" id="GO:0009146">
    <property type="term" value="P:purine nucleoside triphosphate catabolic process"/>
    <property type="evidence" value="ECO:0007669"/>
    <property type="project" value="UniProtKB-UniRule"/>
</dbReference>
<feature type="binding site" evidence="10">
    <location>
        <begin position="172"/>
        <end position="175"/>
    </location>
    <ligand>
        <name>substrate</name>
    </ligand>
</feature>
<evidence type="ECO:0000256" key="5">
    <source>
        <dbReference type="ARBA" id="ARBA00022801"/>
    </source>
</evidence>
<dbReference type="CDD" id="cd00515">
    <property type="entry name" value="HAM1"/>
    <property type="match status" value="1"/>
</dbReference>
<feature type="binding site" evidence="10">
    <location>
        <position position="90"/>
    </location>
    <ligand>
        <name>substrate</name>
    </ligand>
</feature>
<feature type="binding site" evidence="10">
    <location>
        <position position="195"/>
    </location>
    <ligand>
        <name>substrate</name>
    </ligand>
</feature>
<evidence type="ECO:0000256" key="10">
    <source>
        <dbReference type="HAMAP-Rule" id="MF_01405"/>
    </source>
</evidence>
<dbReference type="RefSeq" id="WP_006522039.1">
    <property type="nucleotide sequence ID" value="NC_021184.1"/>
</dbReference>
<comment type="cofactor">
    <cofactor evidence="10">
        <name>Mg(2+)</name>
        <dbReference type="ChEBI" id="CHEBI:18420"/>
    </cofactor>
    <text evidence="10">Binds 1 Mg(2+) ion per subunit.</text>
</comment>
<keyword evidence="7 10" id="KW-0546">Nucleotide metabolism</keyword>
<dbReference type="NCBIfam" id="NF011397">
    <property type="entry name" value="PRK14822.1"/>
    <property type="match status" value="1"/>
</dbReference>
<comment type="catalytic activity">
    <reaction evidence="9 10">
        <text>XTP + H2O = XMP + diphosphate + H(+)</text>
        <dbReference type="Rhea" id="RHEA:28610"/>
        <dbReference type="ChEBI" id="CHEBI:15377"/>
        <dbReference type="ChEBI" id="CHEBI:15378"/>
        <dbReference type="ChEBI" id="CHEBI:33019"/>
        <dbReference type="ChEBI" id="CHEBI:57464"/>
        <dbReference type="ChEBI" id="CHEBI:61314"/>
        <dbReference type="EC" id="3.6.1.66"/>
    </reaction>
</comment>
<evidence type="ECO:0000256" key="11">
    <source>
        <dbReference type="RuleBase" id="RU003781"/>
    </source>
</evidence>
<dbReference type="NCBIfam" id="TIGR00042">
    <property type="entry name" value="RdgB/HAM1 family non-canonical purine NTP pyrophosphatase"/>
    <property type="match status" value="1"/>
</dbReference>
<keyword evidence="5 10" id="KW-0378">Hydrolase</keyword>
<comment type="similarity">
    <text evidence="1 10 11">Belongs to the HAM1 NTPase family.</text>
</comment>
<dbReference type="Proteomes" id="UP000013520">
    <property type="component" value="Chromosome"/>
</dbReference>
<evidence type="ECO:0000256" key="1">
    <source>
        <dbReference type="ARBA" id="ARBA00008023"/>
    </source>
</evidence>